<dbReference type="Pfam" id="PF03144">
    <property type="entry name" value="GTP_EFTU_D2"/>
    <property type="match status" value="1"/>
</dbReference>
<reference evidence="2" key="1">
    <citation type="journal article" date="2015" name="Nature">
        <title>Complex archaea that bridge the gap between prokaryotes and eukaryotes.</title>
        <authorList>
            <person name="Spang A."/>
            <person name="Saw J.H."/>
            <person name="Jorgensen S.L."/>
            <person name="Zaremba-Niedzwiedzka K."/>
            <person name="Martijn J."/>
            <person name="Lind A.E."/>
            <person name="van Eijk R."/>
            <person name="Schleper C."/>
            <person name="Guy L."/>
            <person name="Ettema T.J."/>
        </authorList>
    </citation>
    <scope>NUCLEOTIDE SEQUENCE</scope>
</reference>
<dbReference type="Gene3D" id="2.40.30.10">
    <property type="entry name" value="Translation factors"/>
    <property type="match status" value="1"/>
</dbReference>
<gene>
    <name evidence="2" type="ORF">LCGC14_1024620</name>
</gene>
<name>A0A0F9QEF3_9ZZZZ</name>
<dbReference type="GO" id="GO:0001514">
    <property type="term" value="P:selenocysteine incorporation"/>
    <property type="evidence" value="ECO:0007669"/>
    <property type="project" value="TreeGrafter"/>
</dbReference>
<dbReference type="PANTHER" id="PTHR43721:SF11">
    <property type="entry name" value="SELENOCYSTEINE-SPECIFIC ELONGATION FACTOR"/>
    <property type="match status" value="1"/>
</dbReference>
<dbReference type="EMBL" id="LAZR01004116">
    <property type="protein sequence ID" value="KKN11621.1"/>
    <property type="molecule type" value="Genomic_DNA"/>
</dbReference>
<dbReference type="InterPro" id="IPR027417">
    <property type="entry name" value="P-loop_NTPase"/>
</dbReference>
<sequence>MEHQDYKKEANFIVGILGENYLQRKLIGQALGSPDMKSDIEIFGRLDSNLGQVFCALTPIDYPEKIKPLLQVLKMSKIHLLTIDIEVGLNAVIGEILVSMDIMHKLYNTKGLVVIAGINSKTEWKLPKLRVQIEEILATTSLNRIEIIEIREKEDYKDLKKKIVEIGTESDNNIENGEYLKILVDHSFPVKGIGTVILGIVDQGKLVSGEMVEITGYEGPSKKVIVRNIQKHDRNFKEAYKGDRVGLALKGNISPNDISRDNIIVSQGIFKQNKEIKANVYISPFYKPKEGIIHQGNGSQFHVIVETKSSSFKFVEGEDLIPGKKGVSLMKFDKYLVHDGTGLKGIITEMNKFEDKLRILGWFEQLQENQ</sequence>
<accession>A0A0F9QEF3</accession>
<dbReference type="SUPFAM" id="SSF50447">
    <property type="entry name" value="Translation proteins"/>
    <property type="match status" value="1"/>
</dbReference>
<dbReference type="GO" id="GO:0003746">
    <property type="term" value="F:translation elongation factor activity"/>
    <property type="evidence" value="ECO:0007669"/>
    <property type="project" value="TreeGrafter"/>
</dbReference>
<protein>
    <recommendedName>
        <fullName evidence="1">Translation elongation factor EFTu-like domain-containing protein</fullName>
    </recommendedName>
</protein>
<organism evidence="2">
    <name type="scientific">marine sediment metagenome</name>
    <dbReference type="NCBI Taxonomy" id="412755"/>
    <lineage>
        <taxon>unclassified sequences</taxon>
        <taxon>metagenomes</taxon>
        <taxon>ecological metagenomes</taxon>
    </lineage>
</organism>
<evidence type="ECO:0000313" key="2">
    <source>
        <dbReference type="EMBL" id="KKN11621.1"/>
    </source>
</evidence>
<proteinExistence type="predicted"/>
<dbReference type="Gene3D" id="3.40.50.300">
    <property type="entry name" value="P-loop containing nucleotide triphosphate hydrolases"/>
    <property type="match status" value="1"/>
</dbReference>
<dbReference type="PANTHER" id="PTHR43721">
    <property type="entry name" value="ELONGATION FACTOR TU-RELATED"/>
    <property type="match status" value="1"/>
</dbReference>
<dbReference type="InterPro" id="IPR050055">
    <property type="entry name" value="EF-Tu_GTPase"/>
</dbReference>
<dbReference type="InterPro" id="IPR004161">
    <property type="entry name" value="EFTu-like_2"/>
</dbReference>
<comment type="caution">
    <text evidence="2">The sequence shown here is derived from an EMBL/GenBank/DDBJ whole genome shotgun (WGS) entry which is preliminary data.</text>
</comment>
<feature type="domain" description="Translation elongation factor EFTu-like" evidence="1">
    <location>
        <begin position="194"/>
        <end position="251"/>
    </location>
</feature>
<dbReference type="InterPro" id="IPR009000">
    <property type="entry name" value="Transl_B-barrel_sf"/>
</dbReference>
<dbReference type="GO" id="GO:0005525">
    <property type="term" value="F:GTP binding"/>
    <property type="evidence" value="ECO:0007669"/>
    <property type="project" value="InterPro"/>
</dbReference>
<dbReference type="AlphaFoldDB" id="A0A0F9QEF3"/>
<evidence type="ECO:0000259" key="1">
    <source>
        <dbReference type="Pfam" id="PF03144"/>
    </source>
</evidence>